<gene>
    <name evidence="3" type="ORF">GCM10007964_62960</name>
</gene>
<dbReference type="SUPFAM" id="SSF53383">
    <property type="entry name" value="PLP-dependent transferases"/>
    <property type="match status" value="1"/>
</dbReference>
<evidence type="ECO:0000259" key="2">
    <source>
        <dbReference type="Pfam" id="PF00266"/>
    </source>
</evidence>
<keyword evidence="3" id="KW-0808">Transferase</keyword>
<dbReference type="PANTHER" id="PTHR43092">
    <property type="entry name" value="L-CYSTEINE DESULFHYDRASE"/>
    <property type="match status" value="1"/>
</dbReference>
<dbReference type="Gene3D" id="3.40.640.10">
    <property type="entry name" value="Type I PLP-dependent aspartate aminotransferase-like (Major domain)"/>
    <property type="match status" value="1"/>
</dbReference>
<sequence length="378" mass="41350">MSIDDFALDPSVTHLNHGSFGAVPRRVLERQDELRREVEHAPDSFFATILDRIAKARDEVAAFLGAEPEGIAFVSNVTEGVAIALNGLPLRPGDQILVSDHTYGAVEIAARVAARRAGAEVVVVTLPGGRDGVWTGEEAAQAYFAAVTPRTRVAIFDHITSATARLLPVRRLVDGFRELGVTTIVDAAHAPGMLEVDLGALGADFWTGNLHKWAYAPRPTGVLAVAPPWRERVEPLIPSFYQQDGFPRSVEFQGTRDHTAWLAAPYGLRLFDEPAMRGVRERNAALVARGREIVAEVSGLPAWPADPELAMCVLRLPDGVAETHLRAEALSAEILRRYRCRAGIRFRPGGGLLRLSAQVYNREQDYERLAAAMRELFA</sequence>
<reference evidence="3" key="1">
    <citation type="journal article" date="2014" name="Int. J. Syst. Evol. Microbiol.">
        <title>Complete genome sequence of Corynebacterium casei LMG S-19264T (=DSM 44701T), isolated from a smear-ripened cheese.</title>
        <authorList>
            <consortium name="US DOE Joint Genome Institute (JGI-PGF)"/>
            <person name="Walter F."/>
            <person name="Albersmeier A."/>
            <person name="Kalinowski J."/>
            <person name="Ruckert C."/>
        </authorList>
    </citation>
    <scope>NUCLEOTIDE SEQUENCE</scope>
    <source>
        <strain evidence="3">JCM 13064</strain>
    </source>
</reference>
<dbReference type="AlphaFoldDB" id="A0A917RLA7"/>
<dbReference type="InterPro" id="IPR015421">
    <property type="entry name" value="PyrdxlP-dep_Trfase_major"/>
</dbReference>
<keyword evidence="1" id="KW-0663">Pyridoxal phosphate</keyword>
<protein>
    <submittedName>
        <fullName evidence="3">Aminotransferase class V</fullName>
    </submittedName>
</protein>
<dbReference type="EMBL" id="BMNT01000044">
    <property type="protein sequence ID" value="GGL12313.1"/>
    <property type="molecule type" value="Genomic_DNA"/>
</dbReference>
<reference evidence="3" key="2">
    <citation type="submission" date="2020-09" db="EMBL/GenBank/DDBJ databases">
        <authorList>
            <person name="Sun Q."/>
            <person name="Ohkuma M."/>
        </authorList>
    </citation>
    <scope>NUCLEOTIDE SEQUENCE</scope>
    <source>
        <strain evidence="3">JCM 13064</strain>
    </source>
</reference>
<dbReference type="RefSeq" id="WP_189166707.1">
    <property type="nucleotide sequence ID" value="NZ_BMNT01000044.1"/>
</dbReference>
<comment type="caution">
    <text evidence="3">The sequence shown here is derived from an EMBL/GenBank/DDBJ whole genome shotgun (WGS) entry which is preliminary data.</text>
</comment>
<dbReference type="InterPro" id="IPR015424">
    <property type="entry name" value="PyrdxlP-dep_Trfase"/>
</dbReference>
<dbReference type="InterPro" id="IPR000192">
    <property type="entry name" value="Aminotrans_V_dom"/>
</dbReference>
<dbReference type="Proteomes" id="UP000645217">
    <property type="component" value="Unassembled WGS sequence"/>
</dbReference>
<dbReference type="GO" id="GO:0008483">
    <property type="term" value="F:transaminase activity"/>
    <property type="evidence" value="ECO:0007669"/>
    <property type="project" value="UniProtKB-KW"/>
</dbReference>
<evidence type="ECO:0000256" key="1">
    <source>
        <dbReference type="ARBA" id="ARBA00022898"/>
    </source>
</evidence>
<proteinExistence type="predicted"/>
<keyword evidence="4" id="KW-1185">Reference proteome</keyword>
<keyword evidence="3" id="KW-0032">Aminotransferase</keyword>
<dbReference type="Gene3D" id="3.90.1150.10">
    <property type="entry name" value="Aspartate Aminotransferase, domain 1"/>
    <property type="match status" value="1"/>
</dbReference>
<dbReference type="Pfam" id="PF00266">
    <property type="entry name" value="Aminotran_5"/>
    <property type="match status" value="1"/>
</dbReference>
<evidence type="ECO:0000313" key="4">
    <source>
        <dbReference type="Proteomes" id="UP000645217"/>
    </source>
</evidence>
<feature type="domain" description="Aminotransferase class V" evidence="2">
    <location>
        <begin position="43"/>
        <end position="300"/>
    </location>
</feature>
<organism evidence="3 4">
    <name type="scientific">Sphaerisporangium melleum</name>
    <dbReference type="NCBI Taxonomy" id="321316"/>
    <lineage>
        <taxon>Bacteria</taxon>
        <taxon>Bacillati</taxon>
        <taxon>Actinomycetota</taxon>
        <taxon>Actinomycetes</taxon>
        <taxon>Streptosporangiales</taxon>
        <taxon>Streptosporangiaceae</taxon>
        <taxon>Sphaerisporangium</taxon>
    </lineage>
</organism>
<dbReference type="InterPro" id="IPR015422">
    <property type="entry name" value="PyrdxlP-dep_Trfase_small"/>
</dbReference>
<accession>A0A917RLA7</accession>
<dbReference type="PANTHER" id="PTHR43092:SF2">
    <property type="entry name" value="HERCYNYLCYSTEINE SULFOXIDE LYASE"/>
    <property type="match status" value="1"/>
</dbReference>
<evidence type="ECO:0000313" key="3">
    <source>
        <dbReference type="EMBL" id="GGL12313.1"/>
    </source>
</evidence>
<name>A0A917RLA7_9ACTN</name>